<keyword evidence="4" id="KW-1185">Reference proteome</keyword>
<comment type="caution">
    <text evidence="3">The sequence shown here is derived from an EMBL/GenBank/DDBJ whole genome shotgun (WGS) entry which is preliminary data.</text>
</comment>
<evidence type="ECO:0000313" key="3">
    <source>
        <dbReference type="EMBL" id="SPJ73180.1"/>
    </source>
</evidence>
<evidence type="ECO:0000259" key="2">
    <source>
        <dbReference type="PROSITE" id="PS50097"/>
    </source>
</evidence>
<sequence>MGNAQHFGQLQTHRLHSTLPPHKMCPIEGPFPVLGNDNTPFFQSARYAWSSTNSGLEQSAELNQDQYLLQSSDPPIVEELIPKGDLVLAVGPSRKYFMITSSFLCEISPVFSVMFGPSFEEGNRLRSMQHEDSEMVLELPDDDAQAFYNTIRALYGADPSAKNYETVEIQKIAIVADKYDMAPRFTFAVAYWFAKYASTDDPEETWHLTTAAFWFKDSDAFFSFSKKLVKQLQESHLGYIAGMPDKVLGLRLCSRPRSSTKGPLDLDDDPLLSPQQVAPQHRVATHRNRISSPHPRSSTATPVSQLGEAKPKDFSFLLRPEIYHPLTPLNIPVAFRNPQKQPDPEAPIEELLANGHFRAAAIAAVQELTGSGANGSIDPTDYKRIFELLYTRLACLTLIDATPLAAQEVKALEDLNDIRKYVDDTTGEHLAPWELRVLNVRLQSLGFGDYRRAVMSYHDLAREARDRINKAATQHDNSARELWKARLHDLGIQVAGALIELEDLTGAAHHLNTLRDVGDGKMALTKALMWLHLGDSDSARVCARQAVASDENAEKLIIALSDMADAEYKSALEVWKELKESMDDEMVGVNMAVCLLYLGRIQEGRAILEELVESGRSSHTLLFNLSTMYELCTERHKNMKIRLTERVAGLEASSAGWEKTNNDFKL</sequence>
<dbReference type="GO" id="GO:0030008">
    <property type="term" value="C:TRAPP complex"/>
    <property type="evidence" value="ECO:0007669"/>
    <property type="project" value="TreeGrafter"/>
</dbReference>
<dbReference type="EMBL" id="ONZP01000089">
    <property type="protein sequence ID" value="SPJ73180.1"/>
    <property type="molecule type" value="Genomic_DNA"/>
</dbReference>
<reference evidence="3" key="1">
    <citation type="submission" date="2018-03" db="EMBL/GenBank/DDBJ databases">
        <authorList>
            <person name="Guldener U."/>
        </authorList>
    </citation>
    <scope>NUCLEOTIDE SEQUENCE</scope>
</reference>
<feature type="region of interest" description="Disordered" evidence="1">
    <location>
        <begin position="279"/>
        <end position="305"/>
    </location>
</feature>
<evidence type="ECO:0000313" key="4">
    <source>
        <dbReference type="Proteomes" id="UP001187734"/>
    </source>
</evidence>
<dbReference type="InterPro" id="IPR000210">
    <property type="entry name" value="BTB/POZ_dom"/>
</dbReference>
<dbReference type="Proteomes" id="UP001187734">
    <property type="component" value="Unassembled WGS sequence"/>
</dbReference>
<dbReference type="PROSITE" id="PS50097">
    <property type="entry name" value="BTB"/>
    <property type="match status" value="1"/>
</dbReference>
<dbReference type="PANTHER" id="PTHR21581:SF6">
    <property type="entry name" value="TRAFFICKING PROTEIN PARTICLE COMPLEX SUBUNIT 12"/>
    <property type="match status" value="1"/>
</dbReference>
<dbReference type="PANTHER" id="PTHR21581">
    <property type="entry name" value="D-ALANYL-D-ALANINE CARBOXYPEPTIDASE"/>
    <property type="match status" value="1"/>
</dbReference>
<dbReference type="InterPro" id="IPR011990">
    <property type="entry name" value="TPR-like_helical_dom_sf"/>
</dbReference>
<dbReference type="Gene3D" id="3.30.710.10">
    <property type="entry name" value="Potassium Channel Kv1.1, Chain A"/>
    <property type="match status" value="1"/>
</dbReference>
<dbReference type="InterPro" id="IPR011333">
    <property type="entry name" value="SKP1/BTB/POZ_sf"/>
</dbReference>
<protein>
    <recommendedName>
        <fullName evidence="2">BTB domain-containing protein</fullName>
    </recommendedName>
</protein>
<dbReference type="GO" id="GO:0005794">
    <property type="term" value="C:Golgi apparatus"/>
    <property type="evidence" value="ECO:0007669"/>
    <property type="project" value="TreeGrafter"/>
</dbReference>
<dbReference type="Gene3D" id="1.25.40.10">
    <property type="entry name" value="Tetratricopeptide repeat domain"/>
    <property type="match status" value="1"/>
</dbReference>
<feature type="compositionally biased region" description="Polar residues" evidence="1">
    <location>
        <begin position="290"/>
        <end position="304"/>
    </location>
</feature>
<name>A0AAE8M303_9HYPO</name>
<evidence type="ECO:0000256" key="1">
    <source>
        <dbReference type="SAM" id="MobiDB-lite"/>
    </source>
</evidence>
<gene>
    <name evidence="3" type="ORF">FTOL_02909</name>
</gene>
<feature type="domain" description="BTB" evidence="2">
    <location>
        <begin position="84"/>
        <end position="163"/>
    </location>
</feature>
<proteinExistence type="predicted"/>
<accession>A0AAE8M303</accession>
<dbReference type="SUPFAM" id="SSF48452">
    <property type="entry name" value="TPR-like"/>
    <property type="match status" value="1"/>
</dbReference>
<dbReference type="AlphaFoldDB" id="A0AAE8M303"/>
<organism evidence="3 4">
    <name type="scientific">Fusarium torulosum</name>
    <dbReference type="NCBI Taxonomy" id="33205"/>
    <lineage>
        <taxon>Eukaryota</taxon>
        <taxon>Fungi</taxon>
        <taxon>Dikarya</taxon>
        <taxon>Ascomycota</taxon>
        <taxon>Pezizomycotina</taxon>
        <taxon>Sordariomycetes</taxon>
        <taxon>Hypocreomycetidae</taxon>
        <taxon>Hypocreales</taxon>
        <taxon>Nectriaceae</taxon>
        <taxon>Fusarium</taxon>
    </lineage>
</organism>